<feature type="compositionally biased region" description="Polar residues" evidence="2">
    <location>
        <begin position="310"/>
        <end position="330"/>
    </location>
</feature>
<dbReference type="AlphaFoldDB" id="A0AAV5AA31"/>
<feature type="coiled-coil region" evidence="1">
    <location>
        <begin position="133"/>
        <end position="160"/>
    </location>
</feature>
<evidence type="ECO:0000313" key="4">
    <source>
        <dbReference type="Proteomes" id="UP001050691"/>
    </source>
</evidence>
<evidence type="ECO:0000313" key="3">
    <source>
        <dbReference type="EMBL" id="GJJ11477.1"/>
    </source>
</evidence>
<proteinExistence type="predicted"/>
<feature type="region of interest" description="Disordered" evidence="2">
    <location>
        <begin position="303"/>
        <end position="355"/>
    </location>
</feature>
<keyword evidence="4" id="KW-1185">Reference proteome</keyword>
<sequence length="543" mass="59431">MSATLKPRFDPFLWSQLRPGVTFAQASGEGASQTFSAGNVPLVPENRIATSLRVVLHDTKSMMEQFSDKLGNLLSGVDQAKRQIDKVSDSFETGQERILEELVATVNRCQKGLLEVIDTPAQAPVLDEIKLSQTETLKRLDQLEIRVDLLQNNLQTVSGQQSQIMTCLAGITPLVTPLEDISQQLHRVISLFSNMQPLLQELPAQIKLILNETSTQNFQTLQGALTVSTSMENHLESLSHIVSESTKLITAIAGLPCKPQEPDVRHHGITRAHSDAFSGVLPSCGANVSALSEQSLLKPQMDGNVERPWQNMNNPSHSSMTFESQNGQDGTNRDPTYDKSDITTSHSSVPRRTCKVSNRPRFPCLATATAPVQKESSSSITVKKNKRGRFSKAATRSVALLPNNAGVVVKRKRGRPPKAATSTAPDNTSVVVKRKKANVNSAPMVPPVKTSSTRVLRPRNPQLIAPKSNTEINTKTDEILLETNASTQSTDKILVPSHIQIPNNDPPFAPTPPPVGRRMLLPWLSDSNKDIDIELDWGDMGQI</sequence>
<accession>A0AAV5AA31</accession>
<feature type="compositionally biased region" description="Basic and acidic residues" evidence="2">
    <location>
        <begin position="331"/>
        <end position="341"/>
    </location>
</feature>
<keyword evidence="1" id="KW-0175">Coiled coil</keyword>
<evidence type="ECO:0000256" key="1">
    <source>
        <dbReference type="SAM" id="Coils"/>
    </source>
</evidence>
<protein>
    <submittedName>
        <fullName evidence="3">Uncharacterized protein</fullName>
    </submittedName>
</protein>
<dbReference type="Proteomes" id="UP001050691">
    <property type="component" value="Unassembled WGS sequence"/>
</dbReference>
<reference evidence="3" key="1">
    <citation type="submission" date="2021-10" db="EMBL/GenBank/DDBJ databases">
        <title>De novo Genome Assembly of Clathrus columnatus (Basidiomycota, Fungi) Using Illumina and Nanopore Sequence Data.</title>
        <authorList>
            <person name="Ogiso-Tanaka E."/>
            <person name="Itagaki H."/>
            <person name="Hosoya T."/>
            <person name="Hosaka K."/>
        </authorList>
    </citation>
    <scope>NUCLEOTIDE SEQUENCE</scope>
    <source>
        <strain evidence="3">MO-923</strain>
    </source>
</reference>
<gene>
    <name evidence="3" type="ORF">Clacol_005710</name>
</gene>
<name>A0AAV5AA31_9AGAM</name>
<dbReference type="EMBL" id="BPWL01000006">
    <property type="protein sequence ID" value="GJJ11477.1"/>
    <property type="molecule type" value="Genomic_DNA"/>
</dbReference>
<comment type="caution">
    <text evidence="3">The sequence shown here is derived from an EMBL/GenBank/DDBJ whole genome shotgun (WGS) entry which is preliminary data.</text>
</comment>
<organism evidence="3 4">
    <name type="scientific">Clathrus columnatus</name>
    <dbReference type="NCBI Taxonomy" id="1419009"/>
    <lineage>
        <taxon>Eukaryota</taxon>
        <taxon>Fungi</taxon>
        <taxon>Dikarya</taxon>
        <taxon>Basidiomycota</taxon>
        <taxon>Agaricomycotina</taxon>
        <taxon>Agaricomycetes</taxon>
        <taxon>Phallomycetidae</taxon>
        <taxon>Phallales</taxon>
        <taxon>Clathraceae</taxon>
        <taxon>Clathrus</taxon>
    </lineage>
</organism>
<evidence type="ECO:0000256" key="2">
    <source>
        <dbReference type="SAM" id="MobiDB-lite"/>
    </source>
</evidence>